<sequence length="214" mass="23175">MVALPPLPSNQPPLPRAGTIKAASKASPPKQSEPSVSLSAYLQPDEAYLEGTLLAGIVWDKKFVDVRLDIANGSIAVQNLDFLVRLDTSIAGMGQISQFPEITAFPAQTIPPAWIEGTDSQGNPISIPVTQATGMAAISPVYRVHCAEIFANTVVHFSIASVALNPPENGQIAQQLFAPRRPPRVIMVKGKYESRETIPVTIRPLDFSYEFKQQ</sequence>
<gene>
    <name evidence="2" type="ORF">SBA5_400085</name>
</gene>
<dbReference type="AlphaFoldDB" id="A0A2N9LKM1"/>
<reference evidence="3" key="1">
    <citation type="submission" date="2018-02" db="EMBL/GenBank/DDBJ databases">
        <authorList>
            <person name="Hausmann B."/>
        </authorList>
    </citation>
    <scope>NUCLEOTIDE SEQUENCE [LARGE SCALE GENOMIC DNA]</scope>
    <source>
        <strain evidence="3">Peat soil MAG SbA5</strain>
    </source>
</reference>
<evidence type="ECO:0000313" key="2">
    <source>
        <dbReference type="EMBL" id="SPE23673.1"/>
    </source>
</evidence>
<protein>
    <submittedName>
        <fullName evidence="2">Uncharacterized protein</fullName>
    </submittedName>
</protein>
<accession>A0A2N9LKM1</accession>
<name>A0A2N9LKM1_9BACT</name>
<feature type="region of interest" description="Disordered" evidence="1">
    <location>
        <begin position="1"/>
        <end position="37"/>
    </location>
</feature>
<dbReference type="Proteomes" id="UP000239735">
    <property type="component" value="Unassembled WGS sequence"/>
</dbReference>
<dbReference type="EMBL" id="OKRB01000098">
    <property type="protein sequence ID" value="SPE23673.1"/>
    <property type="molecule type" value="Genomic_DNA"/>
</dbReference>
<organism evidence="2 3">
    <name type="scientific">Candidatus Sulfuritelmatomonas gaucii</name>
    <dbReference type="NCBI Taxonomy" id="2043161"/>
    <lineage>
        <taxon>Bacteria</taxon>
        <taxon>Pseudomonadati</taxon>
        <taxon>Acidobacteriota</taxon>
        <taxon>Terriglobia</taxon>
        <taxon>Terriglobales</taxon>
        <taxon>Acidobacteriaceae</taxon>
        <taxon>Candidatus Sulfuritelmatomonas</taxon>
    </lineage>
</organism>
<evidence type="ECO:0000256" key="1">
    <source>
        <dbReference type="SAM" id="MobiDB-lite"/>
    </source>
</evidence>
<evidence type="ECO:0000313" key="3">
    <source>
        <dbReference type="Proteomes" id="UP000239735"/>
    </source>
</evidence>
<feature type="compositionally biased region" description="Pro residues" evidence="1">
    <location>
        <begin position="1"/>
        <end position="15"/>
    </location>
</feature>
<proteinExistence type="predicted"/>